<dbReference type="InterPro" id="IPR036291">
    <property type="entry name" value="NAD(P)-bd_dom_sf"/>
</dbReference>
<dbReference type="Gene3D" id="3.40.50.300">
    <property type="entry name" value="P-loop containing nucleotide triphosphate hydrolases"/>
    <property type="match status" value="1"/>
</dbReference>
<proteinExistence type="predicted"/>
<feature type="coiled-coil region" evidence="1">
    <location>
        <begin position="650"/>
        <end position="701"/>
    </location>
</feature>
<dbReference type="GO" id="GO:0005737">
    <property type="term" value="C:cytoplasm"/>
    <property type="evidence" value="ECO:0007669"/>
    <property type="project" value="TreeGrafter"/>
</dbReference>
<evidence type="ECO:0000256" key="1">
    <source>
        <dbReference type="SAM" id="Coils"/>
    </source>
</evidence>
<dbReference type="SUPFAM" id="SSF52540">
    <property type="entry name" value="P-loop containing nucleoside triphosphate hydrolases"/>
    <property type="match status" value="1"/>
</dbReference>
<gene>
    <name evidence="3" type="ORF">AKO1_003954</name>
</gene>
<evidence type="ECO:0000256" key="2">
    <source>
        <dbReference type="SAM" id="MobiDB-lite"/>
    </source>
</evidence>
<comment type="caution">
    <text evidence="3">The sequence shown here is derived from an EMBL/GenBank/DDBJ whole genome shotgun (WGS) entry which is preliminary data.</text>
</comment>
<dbReference type="PANTHER" id="PTHR48079">
    <property type="entry name" value="PROTEIN YEEZ"/>
    <property type="match status" value="1"/>
</dbReference>
<dbReference type="SUPFAM" id="SSF51735">
    <property type="entry name" value="NAD(P)-binding Rossmann-fold domains"/>
    <property type="match status" value="1"/>
</dbReference>
<evidence type="ECO:0000313" key="4">
    <source>
        <dbReference type="Proteomes" id="UP001431209"/>
    </source>
</evidence>
<dbReference type="InterPro" id="IPR027417">
    <property type="entry name" value="P-loop_NTPase"/>
</dbReference>
<dbReference type="GO" id="GO:0004029">
    <property type="term" value="F:aldehyde dehydrogenase (NAD+) activity"/>
    <property type="evidence" value="ECO:0007669"/>
    <property type="project" value="TreeGrafter"/>
</dbReference>
<keyword evidence="3" id="KW-0418">Kinase</keyword>
<reference evidence="3 4" key="1">
    <citation type="submission" date="2024-03" db="EMBL/GenBank/DDBJ databases">
        <title>The Acrasis kona genome and developmental transcriptomes reveal deep origins of eukaryotic multicellular pathways.</title>
        <authorList>
            <person name="Sheikh S."/>
            <person name="Fu C.-J."/>
            <person name="Brown M.W."/>
            <person name="Baldauf S.L."/>
        </authorList>
    </citation>
    <scope>NUCLEOTIDE SEQUENCE [LARGE SCALE GENOMIC DNA]</scope>
    <source>
        <strain evidence="3 4">ATCC MYA-3509</strain>
    </source>
</reference>
<evidence type="ECO:0000313" key="3">
    <source>
        <dbReference type="EMBL" id="KAL0490662.1"/>
    </source>
</evidence>
<dbReference type="AlphaFoldDB" id="A0AAW2ZN11"/>
<dbReference type="EMBL" id="JAOPGA020001708">
    <property type="protein sequence ID" value="KAL0490662.1"/>
    <property type="molecule type" value="Genomic_DNA"/>
</dbReference>
<dbReference type="GO" id="GO:0016301">
    <property type="term" value="F:kinase activity"/>
    <property type="evidence" value="ECO:0007669"/>
    <property type="project" value="UniProtKB-KW"/>
</dbReference>
<sequence>MKVYIHNADGYFESVLCKRLNEEHEIYGTYHGQDESRQLLKNVVSTDLPSVKQALIACDVIVYRLTDSIEDAKFAVKVLEAANFLDEKTFILVSNIMSWTNTRKHYTDEGEEQEEEEEETKVEQKGFPKRKEYDAFTEDQSITRKPHPKYKQFLEIEKRVRKATSKTLKTYILFSGIMYGEGEDLLHAYFKLGWMGNSKSLPVFLDGGNYVPMIHVKDLSNIVAKIIDEPPATEEEGETAGAGQYIFGVDESQVTLKDIVVALSNEFLGTDKVHHLNQSECLLHENADQFMVDLKMQIGLTDNLTDLEWHSREGIVEKIKEVREEYEKVRNLSPLKLCVLGPPASGKTQLSSRLSKQYKINHIKVENVIKEFFADKARLTDELDNIEREKRERKEKLKLENEKKKEKQASETSAEDGQDEEDQEQDEEEGGAEEEEKEEEEEEEGDEESPSAIINKKLKFINRVEKMKDAQGRLNDKALTKIYKWKLNQNVCKNQGWILDGYPKTVAQAKLLMVKLDEEEEPEEEEEEAEPEQEEEKEAEPEEDNPDQKADPTFLPNFMLRFVVNNDVLEQRLMSNNKNNENSHDNEEGLKRRLALWEKNGEELVSWIETIPTEQGVQCISREVQESSVENTLKNVSDFIGEPHNYGPTKEELEFIKMEEERRKQEEEEELKSQESKRLQLEQLEREEREEITRLDGERLQEILRQEREMLEVKSAPLRNYLMEQVIPTLTKGLIEVCQLRPEDPVDYLAEWLFKNNPANSSNE</sequence>
<dbReference type="Pfam" id="PF05186">
    <property type="entry name" value="Dpy-30"/>
    <property type="match status" value="1"/>
</dbReference>
<dbReference type="InterPro" id="IPR007858">
    <property type="entry name" value="Dpy-30_motif"/>
</dbReference>
<keyword evidence="1" id="KW-0175">Coiled coil</keyword>
<feature type="region of interest" description="Disordered" evidence="2">
    <location>
        <begin position="517"/>
        <end position="552"/>
    </location>
</feature>
<accession>A0AAW2ZN11</accession>
<dbReference type="Gene3D" id="1.20.890.10">
    <property type="entry name" value="cAMP-dependent protein kinase regulatory subunit, dimerization-anchoring domain"/>
    <property type="match status" value="1"/>
</dbReference>
<protein>
    <submittedName>
        <fullName evidence="3">Adenylate kinase</fullName>
    </submittedName>
</protein>
<feature type="region of interest" description="Disordered" evidence="2">
    <location>
        <begin position="399"/>
        <end position="454"/>
    </location>
</feature>
<keyword evidence="3" id="KW-0808">Transferase</keyword>
<feature type="compositionally biased region" description="Acidic residues" evidence="2">
    <location>
        <begin position="413"/>
        <end position="449"/>
    </location>
</feature>
<dbReference type="Gene3D" id="3.40.50.720">
    <property type="entry name" value="NAD(P)-binding Rossmann-like Domain"/>
    <property type="match status" value="1"/>
</dbReference>
<dbReference type="InterPro" id="IPR047499">
    <property type="entry name" value="DD_AK7"/>
</dbReference>
<name>A0AAW2ZN11_9EUKA</name>
<feature type="compositionally biased region" description="Acidic residues" evidence="2">
    <location>
        <begin position="517"/>
        <end position="545"/>
    </location>
</feature>
<dbReference type="InterPro" id="IPR051783">
    <property type="entry name" value="NAD(P)-dependent_oxidoreduct"/>
</dbReference>
<dbReference type="PANTHER" id="PTHR48079:SF6">
    <property type="entry name" value="NAD(P)-BINDING DOMAIN-CONTAINING PROTEIN-RELATED"/>
    <property type="match status" value="1"/>
</dbReference>
<dbReference type="CDD" id="cd22967">
    <property type="entry name" value="DD_AK7"/>
    <property type="match status" value="1"/>
</dbReference>
<keyword evidence="4" id="KW-1185">Reference proteome</keyword>
<organism evidence="3 4">
    <name type="scientific">Acrasis kona</name>
    <dbReference type="NCBI Taxonomy" id="1008807"/>
    <lineage>
        <taxon>Eukaryota</taxon>
        <taxon>Discoba</taxon>
        <taxon>Heterolobosea</taxon>
        <taxon>Tetramitia</taxon>
        <taxon>Eutetramitia</taxon>
        <taxon>Acrasidae</taxon>
        <taxon>Acrasis</taxon>
    </lineage>
</organism>
<dbReference type="Proteomes" id="UP001431209">
    <property type="component" value="Unassembled WGS sequence"/>
</dbReference>
<feature type="compositionally biased region" description="Basic and acidic residues" evidence="2">
    <location>
        <begin position="399"/>
        <end position="409"/>
    </location>
</feature>